<evidence type="ECO:0000313" key="2">
    <source>
        <dbReference type="EMBL" id="ATL65708.1"/>
    </source>
</evidence>
<dbReference type="InterPro" id="IPR042099">
    <property type="entry name" value="ANL_N_sf"/>
</dbReference>
<protein>
    <recommendedName>
        <fullName evidence="1">AMP-dependent synthetase/ligase domain-containing protein</fullName>
    </recommendedName>
</protein>
<accession>A0A291REH2</accession>
<dbReference type="KEGG" id="ntp:CRH09_05260"/>
<evidence type="ECO:0000313" key="3">
    <source>
        <dbReference type="Proteomes" id="UP000221961"/>
    </source>
</evidence>
<dbReference type="Gene3D" id="3.30.300.30">
    <property type="match status" value="1"/>
</dbReference>
<feature type="domain" description="AMP-dependent synthetase/ligase" evidence="1">
    <location>
        <begin position="158"/>
        <end position="347"/>
    </location>
</feature>
<dbReference type="EMBL" id="CP023778">
    <property type="protein sequence ID" value="ATL65708.1"/>
    <property type="molecule type" value="Genomic_DNA"/>
</dbReference>
<dbReference type="PANTHER" id="PTHR43767:SF1">
    <property type="entry name" value="NONRIBOSOMAL PEPTIDE SYNTHASE PES1 (EUROFUNG)-RELATED"/>
    <property type="match status" value="1"/>
</dbReference>
<dbReference type="InterPro" id="IPR000873">
    <property type="entry name" value="AMP-dep_synth/lig_dom"/>
</dbReference>
<dbReference type="InterPro" id="IPR045851">
    <property type="entry name" value="AMP-bd_C_sf"/>
</dbReference>
<gene>
    <name evidence="2" type="ORF">CRH09_05260</name>
</gene>
<proteinExistence type="predicted"/>
<dbReference type="GO" id="GO:0016878">
    <property type="term" value="F:acid-thiol ligase activity"/>
    <property type="evidence" value="ECO:0007669"/>
    <property type="project" value="UniProtKB-ARBA"/>
</dbReference>
<name>A0A291REH2_9NOCA</name>
<sequence length="518" mass="54509">MPTAAASSATAPSAAGGALRWRCAATATPPSTCSPRWRSAPASRCACCWRPGSPRPTGRARRSRSGASAMREARLPILNGVRLSGAEVESLRRELVSVARPGRHAVLAPADPIAYAYAYLAARALRVPFVLGTPAQQASAFGPGATVAGLTVVPCPTADLPEPPAVLATTSGTSGSGRYVTWTERALDHQARATAERLAVGATGRYAMALGLGSSYGFSVLNLTFGHGAEFRTCDATAVGQLVAMLKARACDSLDTLPGVWRYLVQAVRVDAELADAVRALTVRGVGGEVVSHDLLDACHALGAPLHNGYGLTEAGPNVAISIGACYSPRHVGTPLVDTEVRVVDDEIQVRSPSVAEHVWDTVAHRMIANPDRAADGWLHTRDMGAQEPNGLLSVHGRLDSILVSQGWKLHSSVLEQRVRGAGGSPLEVAVLQVDPERNGRRRLVLVAITDTGGPTLERAIVADAKSFPPQFKAREILLVRSADVPLTAAGKLDRRRLTARVAAHLNGSVEMPCRQLS</sequence>
<dbReference type="Proteomes" id="UP000221961">
    <property type="component" value="Chromosome"/>
</dbReference>
<dbReference type="AlphaFoldDB" id="A0A291REH2"/>
<dbReference type="SUPFAM" id="SSF56801">
    <property type="entry name" value="Acetyl-CoA synthetase-like"/>
    <property type="match status" value="1"/>
</dbReference>
<dbReference type="PANTHER" id="PTHR43767">
    <property type="entry name" value="LONG-CHAIN-FATTY-ACID--COA LIGASE"/>
    <property type="match status" value="1"/>
</dbReference>
<dbReference type="InterPro" id="IPR050237">
    <property type="entry name" value="ATP-dep_AMP-bd_enzyme"/>
</dbReference>
<reference evidence="2 3" key="1">
    <citation type="submission" date="2017-10" db="EMBL/GenBank/DDBJ databases">
        <title>Comparative genomics between pathogenic Norcardia.</title>
        <authorList>
            <person name="Zeng L."/>
        </authorList>
    </citation>
    <scope>NUCLEOTIDE SEQUENCE [LARGE SCALE GENOMIC DNA]</scope>
    <source>
        <strain evidence="2 3">NC_YFY_NT001</strain>
    </source>
</reference>
<organism evidence="2 3">
    <name type="scientific">Nocardia terpenica</name>
    <dbReference type="NCBI Taxonomy" id="455432"/>
    <lineage>
        <taxon>Bacteria</taxon>
        <taxon>Bacillati</taxon>
        <taxon>Actinomycetota</taxon>
        <taxon>Actinomycetes</taxon>
        <taxon>Mycobacteriales</taxon>
        <taxon>Nocardiaceae</taxon>
        <taxon>Nocardia</taxon>
    </lineage>
</organism>
<dbReference type="Pfam" id="PF00501">
    <property type="entry name" value="AMP-binding"/>
    <property type="match status" value="1"/>
</dbReference>
<dbReference type="Gene3D" id="3.40.50.12780">
    <property type="entry name" value="N-terminal domain of ligase-like"/>
    <property type="match status" value="1"/>
</dbReference>
<evidence type="ECO:0000259" key="1">
    <source>
        <dbReference type="Pfam" id="PF00501"/>
    </source>
</evidence>